<keyword evidence="3" id="KW-1185">Reference proteome</keyword>
<protein>
    <submittedName>
        <fullName evidence="2">Uncharacterized protein</fullName>
    </submittedName>
</protein>
<comment type="caution">
    <text evidence="2">The sequence shown here is derived from an EMBL/GenBank/DDBJ whole genome shotgun (WGS) entry which is preliminary data.</text>
</comment>
<accession>A0A4C1TI45</accession>
<proteinExistence type="predicted"/>
<gene>
    <name evidence="2" type="ORF">EVAR_7645_1</name>
</gene>
<dbReference type="EMBL" id="BGZK01000062">
    <property type="protein sequence ID" value="GBP14219.1"/>
    <property type="molecule type" value="Genomic_DNA"/>
</dbReference>
<dbReference type="AlphaFoldDB" id="A0A4C1TI45"/>
<sequence>MTHDLLKSELRLGTAARDNKGGVRPAEALVRDSLGPTIERAARRAVGGRPRDLSISARHAEKSTADSFHTTLTSTPPRPPPHTPSAPASARALISAFVLLGYNAVVITLYAERIILFDVTPVMLIYYDYLIRLSTL</sequence>
<organism evidence="2 3">
    <name type="scientific">Eumeta variegata</name>
    <name type="common">Bagworm moth</name>
    <name type="synonym">Eumeta japonica</name>
    <dbReference type="NCBI Taxonomy" id="151549"/>
    <lineage>
        <taxon>Eukaryota</taxon>
        <taxon>Metazoa</taxon>
        <taxon>Ecdysozoa</taxon>
        <taxon>Arthropoda</taxon>
        <taxon>Hexapoda</taxon>
        <taxon>Insecta</taxon>
        <taxon>Pterygota</taxon>
        <taxon>Neoptera</taxon>
        <taxon>Endopterygota</taxon>
        <taxon>Lepidoptera</taxon>
        <taxon>Glossata</taxon>
        <taxon>Ditrysia</taxon>
        <taxon>Tineoidea</taxon>
        <taxon>Psychidae</taxon>
        <taxon>Oiketicinae</taxon>
        <taxon>Eumeta</taxon>
    </lineage>
</organism>
<feature type="region of interest" description="Disordered" evidence="1">
    <location>
        <begin position="44"/>
        <end position="87"/>
    </location>
</feature>
<reference evidence="2 3" key="1">
    <citation type="journal article" date="2019" name="Commun. Biol.">
        <title>The bagworm genome reveals a unique fibroin gene that provides high tensile strength.</title>
        <authorList>
            <person name="Kono N."/>
            <person name="Nakamura H."/>
            <person name="Ohtoshi R."/>
            <person name="Tomita M."/>
            <person name="Numata K."/>
            <person name="Arakawa K."/>
        </authorList>
    </citation>
    <scope>NUCLEOTIDE SEQUENCE [LARGE SCALE GENOMIC DNA]</scope>
</reference>
<dbReference type="Proteomes" id="UP000299102">
    <property type="component" value="Unassembled WGS sequence"/>
</dbReference>
<evidence type="ECO:0000313" key="2">
    <source>
        <dbReference type="EMBL" id="GBP14219.1"/>
    </source>
</evidence>
<name>A0A4C1TI45_EUMVA</name>
<evidence type="ECO:0000256" key="1">
    <source>
        <dbReference type="SAM" id="MobiDB-lite"/>
    </source>
</evidence>
<evidence type="ECO:0000313" key="3">
    <source>
        <dbReference type="Proteomes" id="UP000299102"/>
    </source>
</evidence>